<gene>
    <name evidence="2" type="ORF">BDFB_009604</name>
</gene>
<reference evidence="2 3" key="1">
    <citation type="submission" date="2017-03" db="EMBL/GenBank/DDBJ databases">
        <title>Genome of the blue death feigning beetle - Asbolus verrucosus.</title>
        <authorList>
            <person name="Rider S.D."/>
        </authorList>
    </citation>
    <scope>NUCLEOTIDE SEQUENCE [LARGE SCALE GENOMIC DNA]</scope>
    <source>
        <strain evidence="2">Butters</strain>
        <tissue evidence="2">Head and leg muscle</tissue>
    </source>
</reference>
<comment type="caution">
    <text evidence="2">The sequence shown here is derived from an EMBL/GenBank/DDBJ whole genome shotgun (WGS) entry which is preliminary data.</text>
</comment>
<dbReference type="InterPro" id="IPR004127">
    <property type="entry name" value="Prefoldin_subunit_alpha"/>
</dbReference>
<keyword evidence="1" id="KW-0175">Coiled coil</keyword>
<dbReference type="SUPFAM" id="SSF46579">
    <property type="entry name" value="Prefoldin"/>
    <property type="match status" value="1"/>
</dbReference>
<dbReference type="OrthoDB" id="21413at2759"/>
<dbReference type="AlphaFoldDB" id="A0A482WD81"/>
<proteinExistence type="predicted"/>
<organism evidence="2 3">
    <name type="scientific">Asbolus verrucosus</name>
    <name type="common">Desert ironclad beetle</name>
    <dbReference type="NCBI Taxonomy" id="1661398"/>
    <lineage>
        <taxon>Eukaryota</taxon>
        <taxon>Metazoa</taxon>
        <taxon>Ecdysozoa</taxon>
        <taxon>Arthropoda</taxon>
        <taxon>Hexapoda</taxon>
        <taxon>Insecta</taxon>
        <taxon>Pterygota</taxon>
        <taxon>Neoptera</taxon>
        <taxon>Endopterygota</taxon>
        <taxon>Coleoptera</taxon>
        <taxon>Polyphaga</taxon>
        <taxon>Cucujiformia</taxon>
        <taxon>Tenebrionidae</taxon>
        <taxon>Pimeliinae</taxon>
        <taxon>Asbolus</taxon>
    </lineage>
</organism>
<evidence type="ECO:0000256" key="1">
    <source>
        <dbReference type="SAM" id="Coils"/>
    </source>
</evidence>
<evidence type="ECO:0000313" key="2">
    <source>
        <dbReference type="EMBL" id="RZC42975.1"/>
    </source>
</evidence>
<dbReference type="EMBL" id="QDEB01003128">
    <property type="protein sequence ID" value="RZC42975.1"/>
    <property type="molecule type" value="Genomic_DNA"/>
</dbReference>
<dbReference type="InterPro" id="IPR009053">
    <property type="entry name" value="Prefoldin"/>
</dbReference>
<sequence>MARNFVNEILSSRERFIKHLSDDLVKNDKIIEEAAASISDLKITSTNVEILGKKVEHTSLIPLGKNIYVNGVIKHTGEYFIDKVAFPESYSVLETLDGTLQLLENKIKKQSKLLKESENAKAQIEERIKLLKGEKEEEENDLPKEIVSDKGIAVKVGQLYEIVEFEN</sequence>
<dbReference type="Pfam" id="PF02996">
    <property type="entry name" value="Prefoldin"/>
    <property type="match status" value="1"/>
</dbReference>
<accession>A0A482WD81</accession>
<keyword evidence="3" id="KW-1185">Reference proteome</keyword>
<name>A0A482WD81_ASBVE</name>
<protein>
    <submittedName>
        <fullName evidence="2">Uncharacterized protein</fullName>
    </submittedName>
</protein>
<feature type="coiled-coil region" evidence="1">
    <location>
        <begin position="93"/>
        <end position="141"/>
    </location>
</feature>
<dbReference type="Gene3D" id="1.10.287.370">
    <property type="match status" value="1"/>
</dbReference>
<evidence type="ECO:0000313" key="3">
    <source>
        <dbReference type="Proteomes" id="UP000292052"/>
    </source>
</evidence>
<dbReference type="Proteomes" id="UP000292052">
    <property type="component" value="Unassembled WGS sequence"/>
</dbReference>